<protein>
    <submittedName>
        <fullName evidence="1">Cupin domain-containing protein</fullName>
    </submittedName>
</protein>
<organism evidence="1 2">
    <name type="scientific">Leisingera caerulea</name>
    <name type="common">Phaeobacter caeruleus</name>
    <dbReference type="NCBI Taxonomy" id="506591"/>
    <lineage>
        <taxon>Bacteria</taxon>
        <taxon>Pseudomonadati</taxon>
        <taxon>Pseudomonadota</taxon>
        <taxon>Alphaproteobacteria</taxon>
        <taxon>Rhodobacterales</taxon>
        <taxon>Roseobacteraceae</taxon>
        <taxon>Leisingera</taxon>
    </lineage>
</organism>
<dbReference type="InterPro" id="IPR031723">
    <property type="entry name" value="DMSP_lyase"/>
</dbReference>
<proteinExistence type="predicted"/>
<dbReference type="CDD" id="cd20282">
    <property type="entry name" value="cupin_DddQ"/>
    <property type="match status" value="1"/>
</dbReference>
<gene>
    <name evidence="1" type="ORF">K3721_03865</name>
</gene>
<dbReference type="Proteomes" id="UP001058713">
    <property type="component" value="Chromosome"/>
</dbReference>
<dbReference type="KEGG" id="lcae:K3721_03865"/>
<evidence type="ECO:0000313" key="2">
    <source>
        <dbReference type="Proteomes" id="UP001058713"/>
    </source>
</evidence>
<evidence type="ECO:0000313" key="1">
    <source>
        <dbReference type="EMBL" id="UWQ55791.1"/>
    </source>
</evidence>
<dbReference type="Gene3D" id="2.60.120.10">
    <property type="entry name" value="Jelly Rolls"/>
    <property type="match status" value="1"/>
</dbReference>
<reference evidence="1" key="1">
    <citation type="submission" date="2021-08" db="EMBL/GenBank/DDBJ databases">
        <authorList>
            <person name="Nwanade C."/>
            <person name="Wang M."/>
            <person name="Masoudi A."/>
            <person name="Yu Z."/>
            <person name="Liu J."/>
        </authorList>
    </citation>
    <scope>NUCLEOTIDE SEQUENCE</scope>
    <source>
        <strain evidence="1">S122</strain>
    </source>
</reference>
<name>A0A9Q9M010_LEICA</name>
<dbReference type="InterPro" id="IPR011051">
    <property type="entry name" value="RmlC_Cupin_sf"/>
</dbReference>
<dbReference type="SUPFAM" id="SSF51182">
    <property type="entry name" value="RmlC-like cupins"/>
    <property type="match status" value="1"/>
</dbReference>
<dbReference type="GO" id="GO:0047869">
    <property type="term" value="F:dimethylpropiothetin dethiomethylase activity"/>
    <property type="evidence" value="ECO:0007669"/>
    <property type="project" value="InterPro"/>
</dbReference>
<accession>A0A9Q9M010</accession>
<dbReference type="InterPro" id="IPR014710">
    <property type="entry name" value="RmlC-like_jellyroll"/>
</dbReference>
<dbReference type="EMBL" id="CP081070">
    <property type="protein sequence ID" value="UWQ55791.1"/>
    <property type="molecule type" value="Genomic_DNA"/>
</dbReference>
<dbReference type="AlphaFoldDB" id="A0A9Q9M010"/>
<dbReference type="Pfam" id="PF16867">
    <property type="entry name" value="DMSP_lyase"/>
    <property type="match status" value="1"/>
</dbReference>
<sequence length="167" mass="18564">MALPAEKPPPRKIPAADLLKSWADGHTGVTLSLRDAVRGITDYADWQQTYTEEEVGAEFLSRYGYFELVGPSGHFQSNEVRAYVAYWGENLYYPWHQHEAEELYYIIAGEALFEAEGMPPQTLRAGDTRLHTSNQPHAMTTAGSPVLALVLWRGAGLTGLPRMSAEP</sequence>